<reference evidence="2 3" key="1">
    <citation type="journal article" date="2017" name="BMC Genomics">
        <title>Chromosome level assembly and secondary metabolite potential of the parasitic fungus Cordyceps militaris.</title>
        <authorList>
            <person name="Kramer G.J."/>
            <person name="Nodwell J.R."/>
        </authorList>
    </citation>
    <scope>NUCLEOTIDE SEQUENCE [LARGE SCALE GENOMIC DNA]</scope>
    <source>
        <strain evidence="2 3">ATCC 34164</strain>
    </source>
</reference>
<name>A0A2H4S9W0_CORMI</name>
<dbReference type="VEuPathDB" id="FungiDB:CCM_02689"/>
<dbReference type="EMBL" id="CP023323">
    <property type="protein sequence ID" value="ATY59901.1"/>
    <property type="molecule type" value="Genomic_DNA"/>
</dbReference>
<gene>
    <name evidence="2" type="ORF">A9K55_006247</name>
</gene>
<feature type="compositionally biased region" description="Polar residues" evidence="1">
    <location>
        <begin position="82"/>
        <end position="101"/>
    </location>
</feature>
<dbReference type="VEuPathDB" id="FungiDB:A9K55_006247"/>
<dbReference type="Proteomes" id="UP000323067">
    <property type="component" value="Chromosome vi"/>
</dbReference>
<dbReference type="AlphaFoldDB" id="A0A2H4S9W0"/>
<organism evidence="2 3">
    <name type="scientific">Cordyceps militaris</name>
    <name type="common">Caterpillar fungus</name>
    <name type="synonym">Clavaria militaris</name>
    <dbReference type="NCBI Taxonomy" id="73501"/>
    <lineage>
        <taxon>Eukaryota</taxon>
        <taxon>Fungi</taxon>
        <taxon>Dikarya</taxon>
        <taxon>Ascomycota</taxon>
        <taxon>Pezizomycotina</taxon>
        <taxon>Sordariomycetes</taxon>
        <taxon>Hypocreomycetidae</taxon>
        <taxon>Hypocreales</taxon>
        <taxon>Cordycipitaceae</taxon>
        <taxon>Cordyceps</taxon>
    </lineage>
</organism>
<protein>
    <submittedName>
        <fullName evidence="2">Uncharacterized protein</fullName>
    </submittedName>
</protein>
<sequence>MQWAALDLFNKKQDPGAAWVEDQDWHHTGQLLRHASSAPNGRATTCKRLSHCLIVVPRVRLSLDAGMSSPRILPISGRRPSINRNRVSPNCDSPSASTAPLRSSDHKCDNTDFSKVILYDIIHLVFPQKPRRWGTSFWLLGSLACEMQDRGKCMTKPWTIGLDPVQDSTQLANFVPSSSTYLVTNY</sequence>
<evidence type="ECO:0000313" key="2">
    <source>
        <dbReference type="EMBL" id="ATY59901.1"/>
    </source>
</evidence>
<accession>A0A2H4S9W0</accession>
<proteinExistence type="predicted"/>
<feature type="region of interest" description="Disordered" evidence="1">
    <location>
        <begin position="74"/>
        <end position="103"/>
    </location>
</feature>
<evidence type="ECO:0000256" key="1">
    <source>
        <dbReference type="SAM" id="MobiDB-lite"/>
    </source>
</evidence>
<evidence type="ECO:0000313" key="3">
    <source>
        <dbReference type="Proteomes" id="UP000323067"/>
    </source>
</evidence>